<dbReference type="GeneID" id="25261928"/>
<dbReference type="EMBL" id="JMSN01000089">
    <property type="protein sequence ID" value="KDN40614.1"/>
    <property type="molecule type" value="Genomic_DNA"/>
</dbReference>
<gene>
    <name evidence="2" type="ORF">K437DRAFT_185364</name>
</gene>
<accession>A0A066VPA8</accession>
<name>A0A066VPA8_TILAU</name>
<protein>
    <submittedName>
        <fullName evidence="2">Uncharacterized protein</fullName>
    </submittedName>
</protein>
<organism evidence="2 3">
    <name type="scientific">Tilletiaria anomala (strain ATCC 24038 / CBS 436.72 / UBC 951)</name>
    <dbReference type="NCBI Taxonomy" id="1037660"/>
    <lineage>
        <taxon>Eukaryota</taxon>
        <taxon>Fungi</taxon>
        <taxon>Dikarya</taxon>
        <taxon>Basidiomycota</taxon>
        <taxon>Ustilaginomycotina</taxon>
        <taxon>Exobasidiomycetes</taxon>
        <taxon>Georgefischeriales</taxon>
        <taxon>Tilletiariaceae</taxon>
        <taxon>Tilletiaria</taxon>
    </lineage>
</organism>
<evidence type="ECO:0000313" key="3">
    <source>
        <dbReference type="Proteomes" id="UP000027361"/>
    </source>
</evidence>
<dbReference type="Proteomes" id="UP000027361">
    <property type="component" value="Unassembled WGS sequence"/>
</dbReference>
<feature type="region of interest" description="Disordered" evidence="1">
    <location>
        <begin position="80"/>
        <end position="126"/>
    </location>
</feature>
<reference evidence="2 3" key="1">
    <citation type="submission" date="2014-05" db="EMBL/GenBank/DDBJ databases">
        <title>Draft genome sequence of a rare smut relative, Tilletiaria anomala UBC 951.</title>
        <authorList>
            <consortium name="DOE Joint Genome Institute"/>
            <person name="Toome M."/>
            <person name="Kuo A."/>
            <person name="Henrissat B."/>
            <person name="Lipzen A."/>
            <person name="Tritt A."/>
            <person name="Yoshinaga Y."/>
            <person name="Zane M."/>
            <person name="Barry K."/>
            <person name="Grigoriev I.V."/>
            <person name="Spatafora J.W."/>
            <person name="Aimea M.C."/>
        </authorList>
    </citation>
    <scope>NUCLEOTIDE SEQUENCE [LARGE SCALE GENOMIC DNA]</scope>
    <source>
        <strain evidence="2 3">UBC 951</strain>
    </source>
</reference>
<evidence type="ECO:0000256" key="1">
    <source>
        <dbReference type="SAM" id="MobiDB-lite"/>
    </source>
</evidence>
<dbReference type="InParanoid" id="A0A066VPA8"/>
<comment type="caution">
    <text evidence="2">The sequence shown here is derived from an EMBL/GenBank/DDBJ whole genome shotgun (WGS) entry which is preliminary data.</text>
</comment>
<dbReference type="RefSeq" id="XP_013241457.1">
    <property type="nucleotide sequence ID" value="XM_013386003.1"/>
</dbReference>
<dbReference type="HOGENOM" id="CLU_1714589_0_0_1"/>
<proteinExistence type="predicted"/>
<feature type="compositionally biased region" description="Low complexity" evidence="1">
    <location>
        <begin position="112"/>
        <end position="124"/>
    </location>
</feature>
<keyword evidence="3" id="KW-1185">Reference proteome</keyword>
<evidence type="ECO:0000313" key="2">
    <source>
        <dbReference type="EMBL" id="KDN40614.1"/>
    </source>
</evidence>
<sequence>MQHCSLNSMRCLVFAAHTHSTCANPLPLLLQILPLGHRAQSTSGRQCRETHGLIASCVQHLQTTLATTTSGIHVLSQRLARRTPAHGVRQPCSQRSATSRTRRPSIKHENPSCGSVTGSTSTASGDRRLQRRRILDLCWNASVVHRGISSKLS</sequence>
<dbReference type="AlphaFoldDB" id="A0A066VPA8"/>